<dbReference type="EMBL" id="JAQOSQ010000016">
    <property type="protein sequence ID" value="MDJ1184592.1"/>
    <property type="molecule type" value="Genomic_DNA"/>
</dbReference>
<keyword evidence="4" id="KW-1185">Reference proteome</keyword>
<evidence type="ECO:0000313" key="3">
    <source>
        <dbReference type="EMBL" id="MDJ1184592.1"/>
    </source>
</evidence>
<keyword evidence="1" id="KW-0175">Coiled coil</keyword>
<comment type="caution">
    <text evidence="3">The sequence shown here is derived from an EMBL/GenBank/DDBJ whole genome shotgun (WGS) entry which is preliminary data.</text>
</comment>
<reference evidence="3 4" key="1">
    <citation type="submission" date="2023-01" db="EMBL/GenBank/DDBJ databases">
        <title>Novel diversity within Roseofilum (Cyanobacteria; Desertifilaceae) from marine benthic mats with descriptions of four novel species.</title>
        <authorList>
            <person name="Wang Y."/>
            <person name="Berthold D.E."/>
            <person name="Hu J."/>
            <person name="Lefler F.W."/>
            <person name="Laughinghouse H.D. IV."/>
        </authorList>
    </citation>
    <scope>NUCLEOTIDE SEQUENCE [LARGE SCALE GENOMIC DNA]</scope>
    <source>
        <strain evidence="3 4">BLCC-M143</strain>
    </source>
</reference>
<dbReference type="Proteomes" id="UP001232992">
    <property type="component" value="Unassembled WGS sequence"/>
</dbReference>
<feature type="transmembrane region" description="Helical" evidence="2">
    <location>
        <begin position="75"/>
        <end position="104"/>
    </location>
</feature>
<feature type="coiled-coil region" evidence="1">
    <location>
        <begin position="178"/>
        <end position="212"/>
    </location>
</feature>
<feature type="transmembrane region" description="Helical" evidence="2">
    <location>
        <begin position="12"/>
        <end position="33"/>
    </location>
</feature>
<evidence type="ECO:0008006" key="5">
    <source>
        <dbReference type="Google" id="ProtNLM"/>
    </source>
</evidence>
<accession>A0ABT7BZF8</accession>
<dbReference type="Gene3D" id="1.20.5.1930">
    <property type="match status" value="1"/>
</dbReference>
<keyword evidence="2" id="KW-1133">Transmembrane helix</keyword>
<feature type="transmembrane region" description="Helical" evidence="2">
    <location>
        <begin position="154"/>
        <end position="179"/>
    </location>
</feature>
<proteinExistence type="predicted"/>
<evidence type="ECO:0000313" key="4">
    <source>
        <dbReference type="Proteomes" id="UP001232992"/>
    </source>
</evidence>
<feature type="transmembrane region" description="Helical" evidence="2">
    <location>
        <begin position="45"/>
        <end position="63"/>
    </location>
</feature>
<evidence type="ECO:0000256" key="1">
    <source>
        <dbReference type="SAM" id="Coils"/>
    </source>
</evidence>
<keyword evidence="2" id="KW-0812">Transmembrane</keyword>
<keyword evidence="2" id="KW-0472">Membrane</keyword>
<name>A0ABT7BZF8_9CYAN</name>
<feature type="transmembrane region" description="Helical" evidence="2">
    <location>
        <begin position="116"/>
        <end position="134"/>
    </location>
</feature>
<sequence>MLLPKIIQPRNHPFPFLLYVEWALLGLTILNEFTPSPLPKYEGDSFLAILVIISFGILGLRLPTQSYPLKIAHEIFQFILVMLASGLSVTRLRLLPALLVVVVLRSCLVFPFPGRLVVSALSLLCFFVMAQNQLQHFSNELPQSLIQEIAPQIAIFRLNLLFIFILLLAFLLWLINALLTERQQQDELRQANQKLQDSAARIEKLAMAQERTRIAREIHDVLVLRQCRNGR</sequence>
<protein>
    <recommendedName>
        <fullName evidence="5">Signal transduction histidine kinase subgroup 3 dimerisation and phosphoacceptor domain-containing protein</fullName>
    </recommendedName>
</protein>
<dbReference type="RefSeq" id="WP_283759247.1">
    <property type="nucleotide sequence ID" value="NZ_JAQOSQ010000016.1"/>
</dbReference>
<evidence type="ECO:0000256" key="2">
    <source>
        <dbReference type="SAM" id="Phobius"/>
    </source>
</evidence>
<gene>
    <name evidence="3" type="ORF">PMH09_15505</name>
</gene>
<organism evidence="3 4">
    <name type="scientific">Roseofilum casamattae BLCC-M143</name>
    <dbReference type="NCBI Taxonomy" id="3022442"/>
    <lineage>
        <taxon>Bacteria</taxon>
        <taxon>Bacillati</taxon>
        <taxon>Cyanobacteriota</taxon>
        <taxon>Cyanophyceae</taxon>
        <taxon>Desertifilales</taxon>
        <taxon>Desertifilaceae</taxon>
        <taxon>Roseofilum</taxon>
        <taxon>Roseofilum casamattae</taxon>
    </lineage>
</organism>